<evidence type="ECO:0000313" key="2">
    <source>
        <dbReference type="Proteomes" id="UP000814033"/>
    </source>
</evidence>
<proteinExistence type="predicted"/>
<protein>
    <submittedName>
        <fullName evidence="1">Uncharacterized protein</fullName>
    </submittedName>
</protein>
<evidence type="ECO:0000313" key="1">
    <source>
        <dbReference type="EMBL" id="KAI0049077.1"/>
    </source>
</evidence>
<keyword evidence="2" id="KW-1185">Reference proteome</keyword>
<reference evidence="1" key="1">
    <citation type="submission" date="2021-02" db="EMBL/GenBank/DDBJ databases">
        <authorList>
            <consortium name="DOE Joint Genome Institute"/>
            <person name="Ahrendt S."/>
            <person name="Looney B.P."/>
            <person name="Miyauchi S."/>
            <person name="Morin E."/>
            <person name="Drula E."/>
            <person name="Courty P.E."/>
            <person name="Chicoki N."/>
            <person name="Fauchery L."/>
            <person name="Kohler A."/>
            <person name="Kuo A."/>
            <person name="Labutti K."/>
            <person name="Pangilinan J."/>
            <person name="Lipzen A."/>
            <person name="Riley R."/>
            <person name="Andreopoulos W."/>
            <person name="He G."/>
            <person name="Johnson J."/>
            <person name="Barry K.W."/>
            <person name="Grigoriev I.V."/>
            <person name="Nagy L."/>
            <person name="Hibbett D."/>
            <person name="Henrissat B."/>
            <person name="Matheny P.B."/>
            <person name="Labbe J."/>
            <person name="Martin F."/>
        </authorList>
    </citation>
    <scope>NUCLEOTIDE SEQUENCE</scope>
    <source>
        <strain evidence="1">FP105234-sp</strain>
    </source>
</reference>
<dbReference type="EMBL" id="MU275878">
    <property type="protein sequence ID" value="KAI0049077.1"/>
    <property type="molecule type" value="Genomic_DNA"/>
</dbReference>
<dbReference type="Proteomes" id="UP000814033">
    <property type="component" value="Unassembled WGS sequence"/>
</dbReference>
<reference evidence="1" key="2">
    <citation type="journal article" date="2022" name="New Phytol.">
        <title>Evolutionary transition to the ectomycorrhizal habit in the genomes of a hyperdiverse lineage of mushroom-forming fungi.</title>
        <authorList>
            <person name="Looney B."/>
            <person name="Miyauchi S."/>
            <person name="Morin E."/>
            <person name="Drula E."/>
            <person name="Courty P.E."/>
            <person name="Kohler A."/>
            <person name="Kuo A."/>
            <person name="LaButti K."/>
            <person name="Pangilinan J."/>
            <person name="Lipzen A."/>
            <person name="Riley R."/>
            <person name="Andreopoulos W."/>
            <person name="He G."/>
            <person name="Johnson J."/>
            <person name="Nolan M."/>
            <person name="Tritt A."/>
            <person name="Barry K.W."/>
            <person name="Grigoriev I.V."/>
            <person name="Nagy L.G."/>
            <person name="Hibbett D."/>
            <person name="Henrissat B."/>
            <person name="Matheny P.B."/>
            <person name="Labbe J."/>
            <person name="Martin F.M."/>
        </authorList>
    </citation>
    <scope>NUCLEOTIDE SEQUENCE</scope>
    <source>
        <strain evidence="1">FP105234-sp</strain>
    </source>
</reference>
<accession>A0ACB8RZ10</accession>
<gene>
    <name evidence="1" type="ORF">FA95DRAFT_1557349</name>
</gene>
<organism evidence="1 2">
    <name type="scientific">Auriscalpium vulgare</name>
    <dbReference type="NCBI Taxonomy" id="40419"/>
    <lineage>
        <taxon>Eukaryota</taxon>
        <taxon>Fungi</taxon>
        <taxon>Dikarya</taxon>
        <taxon>Basidiomycota</taxon>
        <taxon>Agaricomycotina</taxon>
        <taxon>Agaricomycetes</taxon>
        <taxon>Russulales</taxon>
        <taxon>Auriscalpiaceae</taxon>
        <taxon>Auriscalpium</taxon>
    </lineage>
</organism>
<sequence length="963" mass="102420">MTTDSRTLQGTPQSPSYIPVISPRPSRSVLPSSLSVPQLGLVPTNRKSSGGSPGQSTSTTTHANSVHSPNSSIPSLRSLRSLLPFSSGKPGSHGGSSSGSFSGPFSGFGSSRRSMTAERKTSGTYSKVEQQEDNSPVISIEATPHRSPAESQRNSPPPPPPEHAPFQPKVQSDADKGPPMIMYTPDAPLSSELSTILESDLSGMSKHLPSIDDSRHSTLDSSPETRADTEWTIPRPLETEASPRMPTKAVMTPDPQDTSALDLSTTHLTAEVMQALKEKPSGGNWLDVPIVHDVSTSRPASEEPGQGGDSSFQLESLDPDLAALLSPNRMAGPLPGLRIPEGLPLPAKTPPPSAKSSFPPRIFMPSHLSTPQLPTSALPPSPNGLSPLSATEFSGSQSSPARTIASASLSRSSLSRAHSFTHKPRISRSVTDRPQRPDRTQGDLSSSRTASDPVLPLDEARRASMDNTYVRRPAPPSPLSAEPAAPPLFPQQPVTDAQRRPVMARLTTTPRRPALYNPAAAARLMRSAGPSTSPNSWDADSVSPSSRAPSSMSMGAPARRLHRARPSADEDLRRPNSSSEASGSQTRQRNRSFSVGVGSREGPSTEWLGPRAAKAFAAAGLLDHDRDANVSGAGSRFATVRSMGEHDYRSQYAPSRAAFSEAGSGSSWRSVSRAMTNSEHGAIFDSVSTTPRTTFSSGSTAPTSVSGASSPQHVQAALQSLQGKHALETGTLLAALADSQRTAQTLRDENAHLSGRVQELEAQLANAQAQLRHPPYAPPPLSRSVLDRVGRPTSSDGRGRRYQPRSQLILGGEMSPQRQSPLLGDDNDENELLSTSHLDSTYRMERKRYSGAESIFTHPASNMSLLLHEDGVPDRSHPGSMRSSSPGSSSRRFSVSHHAPRPSLGSSVGNISPTTASFSMAEMQGSPKSLFLRPEHELHLGDMASLDLRFDGEDDEHGADDGD</sequence>
<comment type="caution">
    <text evidence="1">The sequence shown here is derived from an EMBL/GenBank/DDBJ whole genome shotgun (WGS) entry which is preliminary data.</text>
</comment>
<name>A0ACB8RZ10_9AGAM</name>